<feature type="domain" description="Mei2-like C-terminal RNA recognition motif" evidence="2">
    <location>
        <begin position="23"/>
        <end position="115"/>
    </location>
</feature>
<feature type="region of interest" description="Disordered" evidence="1">
    <location>
        <begin position="293"/>
        <end position="314"/>
    </location>
</feature>
<dbReference type="EMBL" id="CAXAMM010018002">
    <property type="protein sequence ID" value="CAK9042532.1"/>
    <property type="molecule type" value="Genomic_DNA"/>
</dbReference>
<evidence type="ECO:0000313" key="3">
    <source>
        <dbReference type="EMBL" id="CAK9042532.1"/>
    </source>
</evidence>
<evidence type="ECO:0000259" key="2">
    <source>
        <dbReference type="Pfam" id="PF04059"/>
    </source>
</evidence>
<sequence>MFSPNAEVDWRGREAVMPEDGVTAVMLSRLPPRVTPGKLLNALDTIAPHKYDFVYLPQDKRKHRNVGLAFLNFTDCVSALAAIEFFCAQSLEEGLWGNVVVGRANIQGLGANLAYFLARCGLEALDNTNAPLVFENGMPLHIREAVAKYVTVAMVLEAQAKIKVEKASTKTEAPKAKAMSAHHRRPLQKRDQGYGTKVYGAQMDSLVSGMSPLLHEACSSTSTGLSPLLRGRSSSSGSSQRSVPSPDGGMYLQPYMVHQTATAPTEGYCPTAPPQWQFQGRGAPTMGNLRGVQLTDQESPPATGLRQGPSVSGSAKEEAELLSLVQNVNNRGTLIFCV</sequence>
<feature type="region of interest" description="Disordered" evidence="1">
    <location>
        <begin position="221"/>
        <end position="252"/>
    </location>
</feature>
<evidence type="ECO:0000256" key="1">
    <source>
        <dbReference type="SAM" id="MobiDB-lite"/>
    </source>
</evidence>
<accession>A0ABP0LVV4</accession>
<dbReference type="InterPro" id="IPR007201">
    <property type="entry name" value="Mei2-like_Rrm_C"/>
</dbReference>
<reference evidence="3 4" key="1">
    <citation type="submission" date="2024-02" db="EMBL/GenBank/DDBJ databases">
        <authorList>
            <person name="Chen Y."/>
            <person name="Shah S."/>
            <person name="Dougan E. K."/>
            <person name="Thang M."/>
            <person name="Chan C."/>
        </authorList>
    </citation>
    <scope>NUCLEOTIDE SEQUENCE [LARGE SCALE GENOMIC DNA]</scope>
</reference>
<dbReference type="InterPro" id="IPR035979">
    <property type="entry name" value="RBD_domain_sf"/>
</dbReference>
<evidence type="ECO:0000313" key="4">
    <source>
        <dbReference type="Proteomes" id="UP001642464"/>
    </source>
</evidence>
<dbReference type="Proteomes" id="UP001642464">
    <property type="component" value="Unassembled WGS sequence"/>
</dbReference>
<dbReference type="SUPFAM" id="SSF54928">
    <property type="entry name" value="RNA-binding domain, RBD"/>
    <property type="match status" value="1"/>
</dbReference>
<feature type="compositionally biased region" description="Low complexity" evidence="1">
    <location>
        <begin position="222"/>
        <end position="246"/>
    </location>
</feature>
<feature type="region of interest" description="Disordered" evidence="1">
    <location>
        <begin position="169"/>
        <end position="190"/>
    </location>
</feature>
<name>A0ABP0LVV4_9DINO</name>
<keyword evidence="4" id="KW-1185">Reference proteome</keyword>
<comment type="caution">
    <text evidence="3">The sequence shown here is derived from an EMBL/GenBank/DDBJ whole genome shotgun (WGS) entry which is preliminary data.</text>
</comment>
<protein>
    <submittedName>
        <fullName evidence="3">Protein MEI2-like 4 (OML4) (MEI2-like protein 4)</fullName>
    </submittedName>
</protein>
<proteinExistence type="predicted"/>
<dbReference type="Pfam" id="PF04059">
    <property type="entry name" value="RRM_2"/>
    <property type="match status" value="1"/>
</dbReference>
<gene>
    <name evidence="3" type="ORF">SCF082_LOCUS24462</name>
</gene>
<organism evidence="3 4">
    <name type="scientific">Durusdinium trenchii</name>
    <dbReference type="NCBI Taxonomy" id="1381693"/>
    <lineage>
        <taxon>Eukaryota</taxon>
        <taxon>Sar</taxon>
        <taxon>Alveolata</taxon>
        <taxon>Dinophyceae</taxon>
        <taxon>Suessiales</taxon>
        <taxon>Symbiodiniaceae</taxon>
        <taxon>Durusdinium</taxon>
    </lineage>
</organism>